<dbReference type="KEGG" id="goy:GLS_c11400"/>
<dbReference type="AlphaFoldDB" id="A0A067Z5Y1"/>
<organism evidence="8 9">
    <name type="scientific">Gluconobacter oxydans DSM 3504</name>
    <dbReference type="NCBI Taxonomy" id="1288313"/>
    <lineage>
        <taxon>Bacteria</taxon>
        <taxon>Pseudomonadati</taxon>
        <taxon>Pseudomonadota</taxon>
        <taxon>Alphaproteobacteria</taxon>
        <taxon>Acetobacterales</taxon>
        <taxon>Acetobacteraceae</taxon>
        <taxon>Gluconobacter</taxon>
    </lineage>
</organism>
<dbReference type="EC" id="1.1.1.-" evidence="8"/>
<dbReference type="PANTHER" id="PTHR46056:SF12">
    <property type="entry name" value="LONG-CHAIN-ALCOHOL OXIDASE"/>
    <property type="match status" value="1"/>
</dbReference>
<dbReference type="EMBL" id="CP004373">
    <property type="protein sequence ID" value="AHK71045.1"/>
    <property type="molecule type" value="Genomic_DNA"/>
</dbReference>
<accession>A0A067Z5Y1</accession>
<dbReference type="Gene3D" id="3.50.50.60">
    <property type="entry name" value="FAD/NAD(P)-binding domain"/>
    <property type="match status" value="2"/>
</dbReference>
<proteinExistence type="inferred from homology"/>
<dbReference type="InterPro" id="IPR000172">
    <property type="entry name" value="GMC_OxRdtase_N"/>
</dbReference>
<evidence type="ECO:0000256" key="2">
    <source>
        <dbReference type="ARBA" id="ARBA00022630"/>
    </source>
</evidence>
<dbReference type="InterPro" id="IPR007867">
    <property type="entry name" value="GMC_OxRtase_C"/>
</dbReference>
<dbReference type="GO" id="GO:0016614">
    <property type="term" value="F:oxidoreductase activity, acting on CH-OH group of donors"/>
    <property type="evidence" value="ECO:0007669"/>
    <property type="project" value="InterPro"/>
</dbReference>
<evidence type="ECO:0000313" key="8">
    <source>
        <dbReference type="EMBL" id="AHK71045.1"/>
    </source>
</evidence>
<evidence type="ECO:0000313" key="9">
    <source>
        <dbReference type="Proteomes" id="UP000031656"/>
    </source>
</evidence>
<evidence type="ECO:0000256" key="1">
    <source>
        <dbReference type="ARBA" id="ARBA00010790"/>
    </source>
</evidence>
<evidence type="ECO:0000256" key="3">
    <source>
        <dbReference type="ARBA" id="ARBA00022827"/>
    </source>
</evidence>
<evidence type="ECO:0000259" key="6">
    <source>
        <dbReference type="Pfam" id="PF00890"/>
    </source>
</evidence>
<name>A0A067Z5Y1_GLUOY</name>
<gene>
    <name evidence="8" type="ORF">GLS_c11400</name>
</gene>
<evidence type="ECO:0000256" key="4">
    <source>
        <dbReference type="ARBA" id="ARBA00023002"/>
    </source>
</evidence>
<keyword evidence="4 8" id="KW-0560">Oxidoreductase</keyword>
<dbReference type="Pfam" id="PF00732">
    <property type="entry name" value="GMC_oxred_N"/>
    <property type="match status" value="1"/>
</dbReference>
<feature type="domain" description="Glucose-methanol-choline oxidoreductase C-terminal" evidence="7">
    <location>
        <begin position="392"/>
        <end position="504"/>
    </location>
</feature>
<dbReference type="Proteomes" id="UP000031656">
    <property type="component" value="Chromosome"/>
</dbReference>
<reference evidence="8 9" key="1">
    <citation type="journal article" date="2015" name="Appl. Microbiol. Biotechnol.">
        <title>The consequence of an additional NADH dehydrogenase paralog on the growth of Gluconobacter oxydans DSM3504.</title>
        <authorList>
            <person name="Kostner D."/>
            <person name="Luchterhand B."/>
            <person name="Junker A."/>
            <person name="Volland S."/>
            <person name="Daniel R."/>
            <person name="Buchs J."/>
            <person name="Liebl W."/>
            <person name="Ehrenreich A."/>
        </authorList>
    </citation>
    <scope>NUCLEOTIDE SEQUENCE [LARGE SCALE GENOMIC DNA]</scope>
    <source>
        <strain evidence="8">DSM 3504</strain>
    </source>
</reference>
<evidence type="ECO:0000259" key="5">
    <source>
        <dbReference type="Pfam" id="PF00732"/>
    </source>
</evidence>
<dbReference type="InterPro" id="IPR003953">
    <property type="entry name" value="FAD-dep_OxRdtase_2_FAD-bd"/>
</dbReference>
<dbReference type="Pfam" id="PF00890">
    <property type="entry name" value="FAD_binding_2"/>
    <property type="match status" value="1"/>
</dbReference>
<comment type="similarity">
    <text evidence="1">Belongs to the GMC oxidoreductase family.</text>
</comment>
<dbReference type="HOGENOM" id="CLU_008878_4_0_5"/>
<dbReference type="InterPro" id="IPR036188">
    <property type="entry name" value="FAD/NAD-bd_sf"/>
</dbReference>
<dbReference type="SUPFAM" id="SSF51905">
    <property type="entry name" value="FAD/NAD(P)-binding domain"/>
    <property type="match status" value="1"/>
</dbReference>
<dbReference type="Pfam" id="PF05199">
    <property type="entry name" value="GMC_oxred_C"/>
    <property type="match status" value="1"/>
</dbReference>
<keyword evidence="2" id="KW-0285">Flavoprotein</keyword>
<evidence type="ECO:0000259" key="7">
    <source>
        <dbReference type="Pfam" id="PF05199"/>
    </source>
</evidence>
<sequence length="515" mass="55285">MNSTTVMKTFAETNIVDAVIIGSGAGGAPLAAELARNGKTVVVLEAGPAFTAMGHTPDEIAARELYWLHERLSAGTNPQAFGGNNSGTGLGGSLLHYGAFMPRMDARDFHLHTETGKGVDWPFGLNELLPYIERVESFIGVSGPESYPWDPTRRYAYPPPPANSAALKMREACDALGMRHADGPAALITRDIEQPHFGTRHGCANCGACHQGCRNGAKSGADNTWLPMAVAYGAELRPGCFAHTIERDSSGRVTGVVYRQNGIEHRQKCATLVLAAGAVETPRLLLTNGLANSSGQVGQNYMTHVSTQVWGEFDEDIRPNRGYPSLTITEDMMRPNDADFVGGYLIQSLGMMPATWGQNLARSTTTRGPAFARALAGYNRSAGMGINGECLPRPENRVTLSNEKDAFGIPKPLIEHSYGPNEWAMHNHAANLLSRMWEAIGAKDIRVIDRAAHMIGTCRMGTDAGSNVVNPEGRSFDIDNLWISDHSIFPSAAAANPALAIMALSLRTADAMLKA</sequence>
<protein>
    <submittedName>
        <fullName evidence="8">Putative oxidoreductase</fullName>
        <ecNumber evidence="8">1.1.1.-</ecNumber>
    </submittedName>
</protein>
<dbReference type="GO" id="GO:0050660">
    <property type="term" value="F:flavin adenine dinucleotide binding"/>
    <property type="evidence" value="ECO:0007669"/>
    <property type="project" value="InterPro"/>
</dbReference>
<feature type="domain" description="Glucose-methanol-choline oxidoreductase N-terminal" evidence="5">
    <location>
        <begin position="166"/>
        <end position="305"/>
    </location>
</feature>
<feature type="domain" description="FAD-dependent oxidoreductase 2 FAD-binding" evidence="6">
    <location>
        <begin position="17"/>
        <end position="50"/>
    </location>
</feature>
<dbReference type="SUPFAM" id="SSF54373">
    <property type="entry name" value="FAD-linked reductases, C-terminal domain"/>
    <property type="match status" value="1"/>
</dbReference>
<keyword evidence="3" id="KW-0274">FAD</keyword>
<dbReference type="PANTHER" id="PTHR46056">
    <property type="entry name" value="LONG-CHAIN-ALCOHOL OXIDASE"/>
    <property type="match status" value="1"/>
</dbReference>